<evidence type="ECO:0000313" key="1">
    <source>
        <dbReference type="Proteomes" id="UP000887577"/>
    </source>
</evidence>
<evidence type="ECO:0000313" key="2">
    <source>
        <dbReference type="WBParaSite" id="PSU_v2.g12846.t1"/>
    </source>
</evidence>
<protein>
    <submittedName>
        <fullName evidence="2">Uncharacterized protein</fullName>
    </submittedName>
</protein>
<name>A0A914Y572_9BILA</name>
<organism evidence="1 2">
    <name type="scientific">Panagrolaimus superbus</name>
    <dbReference type="NCBI Taxonomy" id="310955"/>
    <lineage>
        <taxon>Eukaryota</taxon>
        <taxon>Metazoa</taxon>
        <taxon>Ecdysozoa</taxon>
        <taxon>Nematoda</taxon>
        <taxon>Chromadorea</taxon>
        <taxon>Rhabditida</taxon>
        <taxon>Tylenchina</taxon>
        <taxon>Panagrolaimomorpha</taxon>
        <taxon>Panagrolaimoidea</taxon>
        <taxon>Panagrolaimidae</taxon>
        <taxon>Panagrolaimus</taxon>
    </lineage>
</organism>
<dbReference type="AlphaFoldDB" id="A0A914Y572"/>
<proteinExistence type="predicted"/>
<reference evidence="2" key="1">
    <citation type="submission" date="2022-11" db="UniProtKB">
        <authorList>
            <consortium name="WormBaseParasite"/>
        </authorList>
    </citation>
    <scope>IDENTIFICATION</scope>
</reference>
<keyword evidence="1" id="KW-1185">Reference proteome</keyword>
<dbReference type="WBParaSite" id="PSU_v2.g12846.t1">
    <property type="protein sequence ID" value="PSU_v2.g12846.t1"/>
    <property type="gene ID" value="PSU_v2.g12846"/>
</dbReference>
<accession>A0A914Y572</accession>
<dbReference type="Proteomes" id="UP000887577">
    <property type="component" value="Unplaced"/>
</dbReference>
<sequence length="393" mass="45864">MAATNRIFIVEIRDMLFNLNTCIRIHNINTGKMLKKELNYSLIIKEQEKFFSSLPSLIQLHRVKAFVFHLFEFDDILPSKSYAFRLRCVEFCKENGIFCFFTDEVLLCPLAAILHTKTIVDEGQGILVIRPMGHGTNAFMATKLIREKDRYYILDCAPHITVEEYRDIFMDDFVPKKVFIFNETRVRESPDNILFKLKNYFNDAIFLSDDKEKLYTDAMFTKVLHLLGEKISPYDIAVAYVDIFDIRLDSRKTLFKVERFSILPYEKSVVIDTSAAKSVSLFQETTEVPPECLKEIPFASIKSKKLKITLKIDYNSIPEFTVEEESIKKEFPSNPEKARFVFSKQYFSVKIYDENEKEYVLEDSEGLDKTPIYISFTEKKPIIGKSAMEAYFN</sequence>